<sequence length="234" mass="25406">MTRKAAHYLIAALLAVLAVSAGRVVANATPPVEPGKFYDTSYTTEGFNYKIVVPNVGIDGVDGPLYNARQDFNNNMDGFAAQFIRNYVDEHTSVMPATNYLYLGKNVLSGKIGVEVFAEGAAHGFDDYATHNTNTLTGEPISLTDLFTDLESGLESLSYYSKSFLTTKYGADGYDATAVEPVYRNFHNWAVAEDGMRIYFGEIASHAAGNVMITLPWGVFHGVFNPAMKDVVGA</sequence>
<dbReference type="RefSeq" id="WP_201953805.1">
    <property type="nucleotide sequence ID" value="NZ_JAERRJ010000012.1"/>
</dbReference>
<dbReference type="EMBL" id="JAERRJ010000012">
    <property type="protein sequence ID" value="MBL1078430.1"/>
    <property type="molecule type" value="Genomic_DNA"/>
</dbReference>
<protein>
    <submittedName>
        <fullName evidence="2">DUF3298 domain-containing protein</fullName>
    </submittedName>
</protein>
<organism evidence="2 3">
    <name type="scientific">Nocardia acididurans</name>
    <dbReference type="NCBI Taxonomy" id="2802282"/>
    <lineage>
        <taxon>Bacteria</taxon>
        <taxon>Bacillati</taxon>
        <taxon>Actinomycetota</taxon>
        <taxon>Actinomycetes</taxon>
        <taxon>Mycobacteriales</taxon>
        <taxon>Nocardiaceae</taxon>
        <taxon>Nocardia</taxon>
    </lineage>
</organism>
<feature type="chain" id="PRO_5046857254" evidence="1">
    <location>
        <begin position="29"/>
        <end position="234"/>
    </location>
</feature>
<dbReference type="Proteomes" id="UP000602198">
    <property type="component" value="Unassembled WGS sequence"/>
</dbReference>
<proteinExistence type="predicted"/>
<comment type="caution">
    <text evidence="2">The sequence shown here is derived from an EMBL/GenBank/DDBJ whole genome shotgun (WGS) entry which is preliminary data.</text>
</comment>
<keyword evidence="1" id="KW-0732">Signal</keyword>
<keyword evidence="3" id="KW-1185">Reference proteome</keyword>
<gene>
    <name evidence="2" type="ORF">JK358_28890</name>
</gene>
<reference evidence="2 3" key="1">
    <citation type="submission" date="2021-01" db="EMBL/GenBank/DDBJ databases">
        <title>WGS of actinomycetes isolated from Thailand.</title>
        <authorList>
            <person name="Thawai C."/>
        </authorList>
    </citation>
    <scope>NUCLEOTIDE SEQUENCE [LARGE SCALE GENOMIC DNA]</scope>
    <source>
        <strain evidence="2 3">LPG 2</strain>
    </source>
</reference>
<evidence type="ECO:0000313" key="3">
    <source>
        <dbReference type="Proteomes" id="UP000602198"/>
    </source>
</evidence>
<evidence type="ECO:0000313" key="2">
    <source>
        <dbReference type="EMBL" id="MBL1078430.1"/>
    </source>
</evidence>
<accession>A0ABS1MEA3</accession>
<dbReference type="InterPro" id="IPR037126">
    <property type="entry name" value="PdaC/RsiV-like_sf"/>
</dbReference>
<name>A0ABS1MEA3_9NOCA</name>
<feature type="signal peptide" evidence="1">
    <location>
        <begin position="1"/>
        <end position="28"/>
    </location>
</feature>
<dbReference type="Gene3D" id="3.90.640.20">
    <property type="entry name" value="Heat-shock cognate protein, ATPase"/>
    <property type="match status" value="1"/>
</dbReference>
<evidence type="ECO:0000256" key="1">
    <source>
        <dbReference type="SAM" id="SignalP"/>
    </source>
</evidence>